<dbReference type="OrthoDB" id="1150187at2"/>
<proteinExistence type="predicted"/>
<organism evidence="1 2">
    <name type="scientific">Arenibacter aquaticus</name>
    <dbReference type="NCBI Taxonomy" id="2489054"/>
    <lineage>
        <taxon>Bacteria</taxon>
        <taxon>Pseudomonadati</taxon>
        <taxon>Bacteroidota</taxon>
        <taxon>Flavobacteriia</taxon>
        <taxon>Flavobacteriales</taxon>
        <taxon>Flavobacteriaceae</taxon>
        <taxon>Arenibacter</taxon>
    </lineage>
</organism>
<dbReference type="EMBL" id="RQPJ01000019">
    <property type="protein sequence ID" value="RTE52524.1"/>
    <property type="molecule type" value="Genomic_DNA"/>
</dbReference>
<accession>A0A3S0AKX7</accession>
<name>A0A3S0AKX7_9FLAO</name>
<evidence type="ECO:0000313" key="1">
    <source>
        <dbReference type="EMBL" id="RTE52524.1"/>
    </source>
</evidence>
<dbReference type="AlphaFoldDB" id="A0A3S0AKX7"/>
<dbReference type="RefSeq" id="WP_126163348.1">
    <property type="nucleotide sequence ID" value="NZ_RQPJ01000019.1"/>
</dbReference>
<dbReference type="PANTHER" id="PTHR37804:SF1">
    <property type="entry name" value="CDAA REGULATORY PROTEIN CDAR"/>
    <property type="match status" value="1"/>
</dbReference>
<evidence type="ECO:0000313" key="2">
    <source>
        <dbReference type="Proteomes" id="UP000267585"/>
    </source>
</evidence>
<dbReference type="Pfam" id="PF07949">
    <property type="entry name" value="YbbR"/>
    <property type="match status" value="1"/>
</dbReference>
<keyword evidence="2" id="KW-1185">Reference proteome</keyword>
<dbReference type="PANTHER" id="PTHR37804">
    <property type="entry name" value="CDAA REGULATORY PROTEIN CDAR"/>
    <property type="match status" value="1"/>
</dbReference>
<dbReference type="InterPro" id="IPR053154">
    <property type="entry name" value="c-di-AMP_regulator"/>
</dbReference>
<gene>
    <name evidence="1" type="ORF">EHW67_15755</name>
</gene>
<dbReference type="Proteomes" id="UP000267585">
    <property type="component" value="Unassembled WGS sequence"/>
</dbReference>
<sequence length="318" mass="36664">MIESIKKGINKRKAKLFLVFLLGSSLAWFVGKLGDQYTNNATFDLYYGSTPDSLLLNSVSKKNIKVRLRASGFQFLMFGFKNKTVEVDLSELEQKGSKYFVSPSRYKNQIENQLSKFISIVDMDRDTLFFNFQRLYTKKVPVLSKVTMDLDQHFLMDKQPQLQPDSITVIGPEKEIDTLKRVFTRSLELQKLNSDVSRDIKLNLPKELKNTKFSHTQVRVSAKVFKFSERVFEVPVEVVNVPNGVVVRTFPEMVSILCRGRLSHIKELEKTDFSVTADYANIKENSDNVLELKLTQKPDSITVVQLRTNKVEFILKRQ</sequence>
<dbReference type="Gene3D" id="2.170.120.40">
    <property type="entry name" value="YbbR-like domain"/>
    <property type="match status" value="1"/>
</dbReference>
<reference evidence="1 2" key="1">
    <citation type="submission" date="2018-11" db="EMBL/GenBank/DDBJ databases">
        <title>Arenibacter aquaticus sp.nov., a marine bacterium isolated from surface seawater in the South China Sea.</title>
        <authorList>
            <person name="Guo J."/>
            <person name="Sun J."/>
        </authorList>
    </citation>
    <scope>NUCLEOTIDE SEQUENCE [LARGE SCALE GENOMIC DNA]</scope>
    <source>
        <strain evidence="1 2">GUO666</strain>
    </source>
</reference>
<dbReference type="InterPro" id="IPR012505">
    <property type="entry name" value="YbbR"/>
</dbReference>
<comment type="caution">
    <text evidence="1">The sequence shown here is derived from an EMBL/GenBank/DDBJ whole genome shotgun (WGS) entry which is preliminary data.</text>
</comment>
<protein>
    <submittedName>
        <fullName evidence="1">YbbR-like domain-containing protein</fullName>
    </submittedName>
</protein>
<dbReference type="Gene3D" id="2.170.120.30">
    <property type="match status" value="1"/>
</dbReference>